<name>A0AAX3I8V2_9PSED</name>
<evidence type="ECO:0000313" key="2">
    <source>
        <dbReference type="Proteomes" id="UP000306562"/>
    </source>
</evidence>
<evidence type="ECO:0000313" key="1">
    <source>
        <dbReference type="EMBL" id="VTR01138.1"/>
    </source>
</evidence>
<proteinExistence type="predicted"/>
<dbReference type="AlphaFoldDB" id="A0AAX3I8V2"/>
<protein>
    <submittedName>
        <fullName evidence="1">Uncharacterized protein</fullName>
    </submittedName>
</protein>
<gene>
    <name evidence="1" type="ORF">NCTC10696_03418</name>
</gene>
<reference evidence="1 2" key="1">
    <citation type="submission" date="2019-05" db="EMBL/GenBank/DDBJ databases">
        <authorList>
            <consortium name="Pathogen Informatics"/>
        </authorList>
    </citation>
    <scope>NUCLEOTIDE SEQUENCE [LARGE SCALE GENOMIC DNA]</scope>
    <source>
        <strain evidence="1 2">NCTC10696</strain>
    </source>
</reference>
<dbReference type="Proteomes" id="UP000306562">
    <property type="component" value="Chromosome"/>
</dbReference>
<accession>A0AAX3I8V2</accession>
<sequence length="34" mass="3800">MTTLPLPPNFQEQAKVSGGSTLELMNLTDWRPRA</sequence>
<dbReference type="EMBL" id="LR590482">
    <property type="protein sequence ID" value="VTR01138.1"/>
    <property type="molecule type" value="Genomic_DNA"/>
</dbReference>
<organism evidence="1 2">
    <name type="scientific">Pseudomonas synxantha</name>
    <dbReference type="NCBI Taxonomy" id="47883"/>
    <lineage>
        <taxon>Bacteria</taxon>
        <taxon>Pseudomonadati</taxon>
        <taxon>Pseudomonadota</taxon>
        <taxon>Gammaproteobacteria</taxon>
        <taxon>Pseudomonadales</taxon>
        <taxon>Pseudomonadaceae</taxon>
        <taxon>Pseudomonas</taxon>
    </lineage>
</organism>